<dbReference type="PANTHER" id="PTHR43976:SF16">
    <property type="entry name" value="SHORT-CHAIN DEHYDROGENASE_REDUCTASE FAMILY PROTEIN"/>
    <property type="match status" value="1"/>
</dbReference>
<name>A0A0D7EWY1_RHOPL</name>
<dbReference type="Gene3D" id="3.40.50.720">
    <property type="entry name" value="NAD(P)-binding Rossmann-like Domain"/>
    <property type="match status" value="1"/>
</dbReference>
<dbReference type="SUPFAM" id="SSF51735">
    <property type="entry name" value="NAD(P)-binding Rossmann-fold domains"/>
    <property type="match status" value="1"/>
</dbReference>
<feature type="domain" description="Ketoreductase" evidence="4">
    <location>
        <begin position="3"/>
        <end position="177"/>
    </location>
</feature>
<dbReference type="InterPro" id="IPR036291">
    <property type="entry name" value="NAD(P)-bd_dom_sf"/>
</dbReference>
<evidence type="ECO:0000259" key="4">
    <source>
        <dbReference type="SMART" id="SM00822"/>
    </source>
</evidence>
<dbReference type="PRINTS" id="PR00081">
    <property type="entry name" value="GDHRDH"/>
</dbReference>
<reference evidence="5 6" key="1">
    <citation type="submission" date="2014-11" db="EMBL/GenBank/DDBJ databases">
        <title>Genomics and ecophysiology of heterotrophic nitrogen fixing bacteria isolated from estuarine surface water.</title>
        <authorList>
            <person name="Bentzon-Tilia M."/>
            <person name="Severin I."/>
            <person name="Hansen L.H."/>
            <person name="Riemann L."/>
        </authorList>
    </citation>
    <scope>NUCLEOTIDE SEQUENCE [LARGE SCALE GENOMIC DNA]</scope>
    <source>
        <strain evidence="5 6">BAL398</strain>
    </source>
</reference>
<dbReference type="InterPro" id="IPR002347">
    <property type="entry name" value="SDR_fam"/>
</dbReference>
<dbReference type="Pfam" id="PF00106">
    <property type="entry name" value="adh_short"/>
    <property type="match status" value="1"/>
</dbReference>
<evidence type="ECO:0000256" key="3">
    <source>
        <dbReference type="RuleBase" id="RU000363"/>
    </source>
</evidence>
<dbReference type="CDD" id="cd05374">
    <property type="entry name" value="17beta-HSD-like_SDR_c"/>
    <property type="match status" value="1"/>
</dbReference>
<accession>A0A0D7EWY1</accession>
<evidence type="ECO:0000313" key="5">
    <source>
        <dbReference type="EMBL" id="KIZ45354.1"/>
    </source>
</evidence>
<dbReference type="Proteomes" id="UP000032515">
    <property type="component" value="Unassembled WGS sequence"/>
</dbReference>
<gene>
    <name evidence="5" type="ORF">OO17_07960</name>
</gene>
<dbReference type="OrthoDB" id="9793825at2"/>
<evidence type="ECO:0000313" key="6">
    <source>
        <dbReference type="Proteomes" id="UP000032515"/>
    </source>
</evidence>
<protein>
    <recommendedName>
        <fullName evidence="4">Ketoreductase domain-containing protein</fullName>
    </recommendedName>
</protein>
<dbReference type="PATRIC" id="fig|1076.23.peg.843"/>
<dbReference type="AlphaFoldDB" id="A0A0D7EWY1"/>
<dbReference type="InterPro" id="IPR057326">
    <property type="entry name" value="KR_dom"/>
</dbReference>
<sequence length="278" mass="29479">MARTILITGCSSGMGRAAVAACRSAGWNVVATMRNPDDWTGEKEDAGLLVCALDVTDTASIDTAFSTAIQRFGRVDAVVNNAGRGLLSIFEVTPVETIEAVFATNTFGPMNVMRAAIDHMREAGGGRIINVTSGSAIVPEPLMSIYSASKAALDTFTESVMFELAPLGIVLKLIVPGFVPGTSFVEQTQAAAQAVPVPPAYMSYMTQRLASYSATSPIAFATDVDVANAILAAAGDETDQFRRLVGPDAAEFAHMRWETSEIEYAAWTKSRFALSECT</sequence>
<dbReference type="InterPro" id="IPR051911">
    <property type="entry name" value="SDR_oxidoreductase"/>
</dbReference>
<dbReference type="PROSITE" id="PS00061">
    <property type="entry name" value="ADH_SHORT"/>
    <property type="match status" value="1"/>
</dbReference>
<dbReference type="GO" id="GO:0016491">
    <property type="term" value="F:oxidoreductase activity"/>
    <property type="evidence" value="ECO:0007669"/>
    <property type="project" value="UniProtKB-KW"/>
</dbReference>
<dbReference type="EMBL" id="JXXE01000154">
    <property type="protein sequence ID" value="KIZ45354.1"/>
    <property type="molecule type" value="Genomic_DNA"/>
</dbReference>
<dbReference type="InterPro" id="IPR020904">
    <property type="entry name" value="Sc_DH/Rdtase_CS"/>
</dbReference>
<dbReference type="SMART" id="SM00822">
    <property type="entry name" value="PKS_KR"/>
    <property type="match status" value="1"/>
</dbReference>
<organism evidence="5 6">
    <name type="scientific">Rhodopseudomonas palustris</name>
    <dbReference type="NCBI Taxonomy" id="1076"/>
    <lineage>
        <taxon>Bacteria</taxon>
        <taxon>Pseudomonadati</taxon>
        <taxon>Pseudomonadota</taxon>
        <taxon>Alphaproteobacteria</taxon>
        <taxon>Hyphomicrobiales</taxon>
        <taxon>Nitrobacteraceae</taxon>
        <taxon>Rhodopseudomonas</taxon>
    </lineage>
</organism>
<proteinExistence type="inferred from homology"/>
<keyword evidence="2" id="KW-0560">Oxidoreductase</keyword>
<evidence type="ECO:0000256" key="2">
    <source>
        <dbReference type="ARBA" id="ARBA00023002"/>
    </source>
</evidence>
<comment type="similarity">
    <text evidence="1 3">Belongs to the short-chain dehydrogenases/reductases (SDR) family.</text>
</comment>
<dbReference type="PRINTS" id="PR00080">
    <property type="entry name" value="SDRFAMILY"/>
</dbReference>
<dbReference type="PANTHER" id="PTHR43976">
    <property type="entry name" value="SHORT CHAIN DEHYDROGENASE"/>
    <property type="match status" value="1"/>
</dbReference>
<dbReference type="RefSeq" id="WP_044408277.1">
    <property type="nucleotide sequence ID" value="NZ_JXXE01000154.1"/>
</dbReference>
<comment type="caution">
    <text evidence="5">The sequence shown here is derived from an EMBL/GenBank/DDBJ whole genome shotgun (WGS) entry which is preliminary data.</text>
</comment>
<evidence type="ECO:0000256" key="1">
    <source>
        <dbReference type="ARBA" id="ARBA00006484"/>
    </source>
</evidence>